<gene>
    <name evidence="2" type="ORF">Aargi30884_17560</name>
</gene>
<protein>
    <recommendedName>
        <fullName evidence="1">Helix-turn-helix domain-containing protein</fullName>
    </recommendedName>
</protein>
<organism evidence="2 3">
    <name type="scientific">Amedibacterium intestinale</name>
    <dbReference type="NCBI Taxonomy" id="2583452"/>
    <lineage>
        <taxon>Bacteria</taxon>
        <taxon>Bacillati</taxon>
        <taxon>Bacillota</taxon>
        <taxon>Erysipelotrichia</taxon>
        <taxon>Erysipelotrichales</taxon>
        <taxon>Erysipelotrichaceae</taxon>
        <taxon>Amedibacterium</taxon>
    </lineage>
</organism>
<evidence type="ECO:0000313" key="3">
    <source>
        <dbReference type="Proteomes" id="UP000464754"/>
    </source>
</evidence>
<dbReference type="Pfam" id="PF12728">
    <property type="entry name" value="HTH_17"/>
    <property type="match status" value="1"/>
</dbReference>
<feature type="domain" description="Helix-turn-helix" evidence="1">
    <location>
        <begin position="11"/>
        <end position="59"/>
    </location>
</feature>
<sequence length="60" mass="6964">MKPILYEKKTYTVQEIMKILGIGKNAAYQLVAENKFKSVRIGSSIRISKESFDKWLNENL</sequence>
<reference evidence="3" key="1">
    <citation type="submission" date="2019-05" db="EMBL/GenBank/DDBJ databases">
        <title>Complete genome sequencing of Absiella argi strain JCM 30884.</title>
        <authorList>
            <person name="Sakamoto M."/>
            <person name="Murakami T."/>
            <person name="Mori H."/>
        </authorList>
    </citation>
    <scope>NUCLEOTIDE SEQUENCE [LARGE SCALE GENOMIC DNA]</scope>
    <source>
        <strain evidence="3">JCM 30884</strain>
    </source>
</reference>
<accession>A0A6N4TJ85</accession>
<dbReference type="InterPro" id="IPR038148">
    <property type="entry name" value="Tn1545/Tn916_Xis"/>
</dbReference>
<dbReference type="Gene3D" id="3.90.105.50">
    <property type="match status" value="1"/>
</dbReference>
<evidence type="ECO:0000313" key="2">
    <source>
        <dbReference type="EMBL" id="BBK22853.1"/>
    </source>
</evidence>
<dbReference type="AlphaFoldDB" id="A0A6N4TJ85"/>
<dbReference type="InterPro" id="IPR010093">
    <property type="entry name" value="SinI_DNA-bd"/>
</dbReference>
<dbReference type="NCBIfam" id="TIGR01764">
    <property type="entry name" value="excise"/>
    <property type="match status" value="1"/>
</dbReference>
<evidence type="ECO:0000259" key="1">
    <source>
        <dbReference type="Pfam" id="PF12728"/>
    </source>
</evidence>
<dbReference type="KEGG" id="aarg:Aargi30884_17560"/>
<proteinExistence type="predicted"/>
<dbReference type="InterPro" id="IPR041657">
    <property type="entry name" value="HTH_17"/>
</dbReference>
<dbReference type="EMBL" id="AP019695">
    <property type="protein sequence ID" value="BBK22853.1"/>
    <property type="molecule type" value="Genomic_DNA"/>
</dbReference>
<name>A0A6N4TJ85_9FIRM</name>
<keyword evidence="3" id="KW-1185">Reference proteome</keyword>
<dbReference type="GO" id="GO:0003677">
    <property type="term" value="F:DNA binding"/>
    <property type="evidence" value="ECO:0007669"/>
    <property type="project" value="InterPro"/>
</dbReference>
<dbReference type="Proteomes" id="UP000464754">
    <property type="component" value="Chromosome"/>
</dbReference>